<feature type="transmembrane region" description="Helical" evidence="6">
    <location>
        <begin position="125"/>
        <end position="149"/>
    </location>
</feature>
<accession>A0A1J7CC61</accession>
<evidence type="ECO:0000313" key="8">
    <source>
        <dbReference type="Proteomes" id="UP000243342"/>
    </source>
</evidence>
<feature type="transmembrane region" description="Helical" evidence="6">
    <location>
        <begin position="93"/>
        <end position="113"/>
    </location>
</feature>
<name>A0A1J7CC61_9ACTN</name>
<feature type="transmembrane region" description="Helical" evidence="6">
    <location>
        <begin position="69"/>
        <end position="87"/>
    </location>
</feature>
<keyword evidence="2" id="KW-1003">Cell membrane</keyword>
<feature type="transmembrane region" description="Helical" evidence="6">
    <location>
        <begin position="261"/>
        <end position="280"/>
    </location>
</feature>
<evidence type="ECO:0000256" key="2">
    <source>
        <dbReference type="ARBA" id="ARBA00022475"/>
    </source>
</evidence>
<dbReference type="STRING" id="1428644.BIV57_11930"/>
<protein>
    <submittedName>
        <fullName evidence="7">MFS transporter</fullName>
    </submittedName>
</protein>
<feature type="transmembrane region" description="Helical" evidence="6">
    <location>
        <begin position="161"/>
        <end position="187"/>
    </location>
</feature>
<dbReference type="EMBL" id="MLCF01000059">
    <property type="protein sequence ID" value="OIV37258.1"/>
    <property type="molecule type" value="Genomic_DNA"/>
</dbReference>
<keyword evidence="3 6" id="KW-0812">Transmembrane</keyword>
<dbReference type="SUPFAM" id="SSF103473">
    <property type="entry name" value="MFS general substrate transporter"/>
    <property type="match status" value="1"/>
</dbReference>
<keyword evidence="8" id="KW-1185">Reference proteome</keyword>
<feature type="transmembrane region" description="Helical" evidence="6">
    <location>
        <begin position="317"/>
        <end position="338"/>
    </location>
</feature>
<dbReference type="OrthoDB" id="3688258at2"/>
<dbReference type="Gene3D" id="1.20.1250.20">
    <property type="entry name" value="MFS general substrate transporter like domains"/>
    <property type="match status" value="1"/>
</dbReference>
<evidence type="ECO:0000256" key="1">
    <source>
        <dbReference type="ARBA" id="ARBA00004651"/>
    </source>
</evidence>
<feature type="transmembrane region" description="Helical" evidence="6">
    <location>
        <begin position="350"/>
        <end position="373"/>
    </location>
</feature>
<feature type="transmembrane region" description="Helical" evidence="6">
    <location>
        <begin position="292"/>
        <end position="311"/>
    </location>
</feature>
<gene>
    <name evidence="7" type="ORF">BIV57_11930</name>
</gene>
<feature type="transmembrane region" description="Helical" evidence="6">
    <location>
        <begin position="379"/>
        <end position="399"/>
    </location>
</feature>
<dbReference type="Proteomes" id="UP000243342">
    <property type="component" value="Unassembled WGS sequence"/>
</dbReference>
<comment type="subcellular location">
    <subcellularLocation>
        <location evidence="1">Cell membrane</location>
        <topology evidence="1">Multi-pass membrane protein</topology>
    </subcellularLocation>
</comment>
<keyword evidence="4 6" id="KW-1133">Transmembrane helix</keyword>
<comment type="caution">
    <text evidence="7">The sequence shown here is derived from an EMBL/GenBank/DDBJ whole genome shotgun (WGS) entry which is preliminary data.</text>
</comment>
<evidence type="ECO:0000256" key="5">
    <source>
        <dbReference type="ARBA" id="ARBA00023136"/>
    </source>
</evidence>
<feature type="transmembrane region" description="Helical" evidence="6">
    <location>
        <begin position="35"/>
        <end position="57"/>
    </location>
</feature>
<feature type="transmembrane region" description="Helical" evidence="6">
    <location>
        <begin position="223"/>
        <end position="249"/>
    </location>
</feature>
<dbReference type="AlphaFoldDB" id="A0A1J7CC61"/>
<evidence type="ECO:0000313" key="7">
    <source>
        <dbReference type="EMBL" id="OIV37258.1"/>
    </source>
</evidence>
<dbReference type="RefSeq" id="WP_071656812.1">
    <property type="nucleotide sequence ID" value="NZ_MLCF01000059.1"/>
</dbReference>
<keyword evidence="5 6" id="KW-0472">Membrane</keyword>
<dbReference type="GO" id="GO:0005886">
    <property type="term" value="C:plasma membrane"/>
    <property type="evidence" value="ECO:0007669"/>
    <property type="project" value="UniProtKB-SubCell"/>
</dbReference>
<dbReference type="InterPro" id="IPR036259">
    <property type="entry name" value="MFS_trans_sf"/>
</dbReference>
<evidence type="ECO:0000256" key="3">
    <source>
        <dbReference type="ARBA" id="ARBA00022692"/>
    </source>
</evidence>
<proteinExistence type="predicted"/>
<organism evidence="7 8">
    <name type="scientific">Mangrovactinospora gilvigrisea</name>
    <dbReference type="NCBI Taxonomy" id="1428644"/>
    <lineage>
        <taxon>Bacteria</taxon>
        <taxon>Bacillati</taxon>
        <taxon>Actinomycetota</taxon>
        <taxon>Actinomycetes</taxon>
        <taxon>Kitasatosporales</taxon>
        <taxon>Streptomycetaceae</taxon>
        <taxon>Mangrovactinospora</taxon>
    </lineage>
</organism>
<dbReference type="PANTHER" id="PTHR23513:SF17">
    <property type="entry name" value="MEMBRANE PROTEIN"/>
    <property type="match status" value="1"/>
</dbReference>
<dbReference type="PANTHER" id="PTHR23513">
    <property type="entry name" value="INTEGRAL MEMBRANE EFFLUX PROTEIN-RELATED"/>
    <property type="match status" value="1"/>
</dbReference>
<sequence>MATRLTSQLADGAFQVALASYVVFSPERQATPAKIASALAVLLLPYSLLGPFTGVLLDRWRRRQVLLRANLLRAGLAAATAALLLTSRADWSFYAAALLVTAVNRFVLAGLSASLPHTVPAEKLITANAVAPTAGTVAATLGGGAALVVQLVVPPGSGADAAVVAIAGALYLVSAGCAATMPVALLGPARVRRIPLRAAVADTARGLRDGLRHLAARRAAADALAAVTAMRFCYGVLTVTMLMLCRYAFNDPSDTAAGLRTLGLAVGLSGAGFFVAALITPSAVRRLGVDGWIVACAAAAAVLEPLLGLTFRQAPVLAAAFFVGIATQGVKIATDTAVQSGVDDAYRGRVFALYDMLFNGAYVAAAALAALVLPADGRAPHVLAALAVLYALVAAGHALGRRRRARLNVTRVPQSSKGS</sequence>
<reference evidence="7 8" key="1">
    <citation type="submission" date="2016-10" db="EMBL/GenBank/DDBJ databases">
        <title>Genome sequence of Streptomyces gilvigriseus MUSC 26.</title>
        <authorList>
            <person name="Lee L.-H."/>
            <person name="Ser H.-L."/>
        </authorList>
    </citation>
    <scope>NUCLEOTIDE SEQUENCE [LARGE SCALE GENOMIC DNA]</scope>
    <source>
        <strain evidence="7 8">MUSC 26</strain>
    </source>
</reference>
<evidence type="ECO:0000256" key="4">
    <source>
        <dbReference type="ARBA" id="ARBA00022989"/>
    </source>
</evidence>
<evidence type="ECO:0000256" key="6">
    <source>
        <dbReference type="SAM" id="Phobius"/>
    </source>
</evidence>